<accession>A0AAE0YT30</accession>
<sequence>MNTGKAMYHTCNEFLPTSILVIPEIKSSMTIDELRISSCLKAKVKSKLTRLAIRGATHPPLPVLEQGERHWKPSCTRRLLSEL</sequence>
<dbReference type="Proteomes" id="UP001283361">
    <property type="component" value="Unassembled WGS sequence"/>
</dbReference>
<evidence type="ECO:0000313" key="1">
    <source>
        <dbReference type="EMBL" id="KAK3756713.1"/>
    </source>
</evidence>
<gene>
    <name evidence="1" type="ORF">RRG08_018437</name>
</gene>
<dbReference type="EMBL" id="JAWDGP010005477">
    <property type="protein sequence ID" value="KAK3756713.1"/>
    <property type="molecule type" value="Genomic_DNA"/>
</dbReference>
<evidence type="ECO:0000313" key="2">
    <source>
        <dbReference type="Proteomes" id="UP001283361"/>
    </source>
</evidence>
<keyword evidence="2" id="KW-1185">Reference proteome</keyword>
<reference evidence="1" key="1">
    <citation type="journal article" date="2023" name="G3 (Bethesda)">
        <title>A reference genome for the long-term kleptoplast-retaining sea slug Elysia crispata morphotype clarki.</title>
        <authorList>
            <person name="Eastman K.E."/>
            <person name="Pendleton A.L."/>
            <person name="Shaikh M.A."/>
            <person name="Suttiyut T."/>
            <person name="Ogas R."/>
            <person name="Tomko P."/>
            <person name="Gavelis G."/>
            <person name="Widhalm J.R."/>
            <person name="Wisecaver J.H."/>
        </authorList>
    </citation>
    <scope>NUCLEOTIDE SEQUENCE</scope>
    <source>
        <strain evidence="1">ECLA1</strain>
    </source>
</reference>
<organism evidence="1 2">
    <name type="scientific">Elysia crispata</name>
    <name type="common">lettuce slug</name>
    <dbReference type="NCBI Taxonomy" id="231223"/>
    <lineage>
        <taxon>Eukaryota</taxon>
        <taxon>Metazoa</taxon>
        <taxon>Spiralia</taxon>
        <taxon>Lophotrochozoa</taxon>
        <taxon>Mollusca</taxon>
        <taxon>Gastropoda</taxon>
        <taxon>Heterobranchia</taxon>
        <taxon>Euthyneura</taxon>
        <taxon>Panpulmonata</taxon>
        <taxon>Sacoglossa</taxon>
        <taxon>Placobranchoidea</taxon>
        <taxon>Plakobranchidae</taxon>
        <taxon>Elysia</taxon>
    </lineage>
</organism>
<proteinExistence type="predicted"/>
<comment type="caution">
    <text evidence="1">The sequence shown here is derived from an EMBL/GenBank/DDBJ whole genome shotgun (WGS) entry which is preliminary data.</text>
</comment>
<dbReference type="AlphaFoldDB" id="A0AAE0YT30"/>
<protein>
    <submittedName>
        <fullName evidence="1">Uncharacterized protein</fullName>
    </submittedName>
</protein>
<name>A0AAE0YT30_9GAST</name>